<organism evidence="3 4">
    <name type="scientific">Rhodotorula toruloides</name>
    <name type="common">Yeast</name>
    <name type="synonym">Rhodosporidium toruloides</name>
    <dbReference type="NCBI Taxonomy" id="5286"/>
    <lineage>
        <taxon>Eukaryota</taxon>
        <taxon>Fungi</taxon>
        <taxon>Dikarya</taxon>
        <taxon>Basidiomycota</taxon>
        <taxon>Pucciniomycotina</taxon>
        <taxon>Microbotryomycetes</taxon>
        <taxon>Sporidiobolales</taxon>
        <taxon>Sporidiobolaceae</taxon>
        <taxon>Rhodotorula</taxon>
    </lineage>
</organism>
<dbReference type="EMBL" id="LCTV02000017">
    <property type="protein sequence ID" value="PRQ69990.1"/>
    <property type="molecule type" value="Genomic_DNA"/>
</dbReference>
<sequence>MRSESRVLRSAKWRRRRMSAAAAGRPSFGSGCCRPQHQRGSLLACPSAEPSLSRSLTKHIASSPALLIHLLLPLSCTLALSSATKPALEADLVYFSGETTDGQKPYQLQFPSPGPSLPSTNAILQTHLTPIHDLRPLIGTPAAEGISTETTGFGILPRDRTGTKMRYEDWKDEEKVRSVYYKEVDELFKREFGATRTIIFDHTIRRTEPEGKETPDTPSNRKPVARVHVDQTPASGERRVRRHAGADADRLLRGRAQLINLWRPLRGPVLDIPLAIADARTLSPSTDLVQSRLIYPQEGEGAQPEGETLSVKWGEGLRWYYLSEMGADEVLLLKCWEHSPEGKVGTITPHTAFVDPRYYGKEGVQLRETSALVASLAVRRQRVVCEGKPDESLSFLRPLPTVPSALPSQPMYSTWKLVMSSRGQDASSPSEEFSK</sequence>
<dbReference type="InterPro" id="IPR044053">
    <property type="entry name" value="AsaB-like"/>
</dbReference>
<proteinExistence type="inferred from homology"/>
<evidence type="ECO:0000313" key="3">
    <source>
        <dbReference type="EMBL" id="PRQ69990.1"/>
    </source>
</evidence>
<evidence type="ECO:0000256" key="2">
    <source>
        <dbReference type="SAM" id="MobiDB-lite"/>
    </source>
</evidence>
<protein>
    <submittedName>
        <fullName evidence="3">FAD-linked sulfhydryl oxidase ALR</fullName>
    </submittedName>
</protein>
<gene>
    <name evidence="3" type="ORF">AAT19DRAFT_11643</name>
</gene>
<comment type="similarity">
    <text evidence="1">Belongs to the asaB hydroxylase/desaturase family.</text>
</comment>
<name>A0A2S9ZW50_RHOTO</name>
<accession>A0A2S9ZW50</accession>
<dbReference type="GO" id="GO:0016491">
    <property type="term" value="F:oxidoreductase activity"/>
    <property type="evidence" value="ECO:0007669"/>
    <property type="project" value="InterPro"/>
</dbReference>
<dbReference type="AlphaFoldDB" id="A0A2S9ZW50"/>
<dbReference type="NCBIfam" id="NF041278">
    <property type="entry name" value="CmcJ_NvfI_EfuI"/>
    <property type="match status" value="1"/>
</dbReference>
<comment type="caution">
    <text evidence="3">The sequence shown here is derived from an EMBL/GenBank/DDBJ whole genome shotgun (WGS) entry which is preliminary data.</text>
</comment>
<evidence type="ECO:0000256" key="1">
    <source>
        <dbReference type="ARBA" id="ARBA00023604"/>
    </source>
</evidence>
<dbReference type="PANTHER" id="PTHR34598:SF3">
    <property type="entry name" value="OXIDOREDUCTASE AN1597"/>
    <property type="match status" value="1"/>
</dbReference>
<dbReference type="PANTHER" id="PTHR34598">
    <property type="entry name" value="BLL6449 PROTEIN"/>
    <property type="match status" value="1"/>
</dbReference>
<feature type="region of interest" description="Disordered" evidence="2">
    <location>
        <begin position="207"/>
        <end position="243"/>
    </location>
</feature>
<dbReference type="Proteomes" id="UP000239560">
    <property type="component" value="Unassembled WGS sequence"/>
</dbReference>
<evidence type="ECO:0000313" key="4">
    <source>
        <dbReference type="Proteomes" id="UP000239560"/>
    </source>
</evidence>
<dbReference type="OrthoDB" id="412788at2759"/>
<reference evidence="3 4" key="1">
    <citation type="journal article" date="2018" name="Elife">
        <title>Functional genomics of lipid metabolism in the oleaginous yeast Rhodosporidium toruloides.</title>
        <authorList>
            <person name="Coradetti S.T."/>
            <person name="Pinel D."/>
            <person name="Geiselman G."/>
            <person name="Ito M."/>
            <person name="Mondo S."/>
            <person name="Reilly M.C."/>
            <person name="Cheng Y.F."/>
            <person name="Bauer S."/>
            <person name="Grigoriev I."/>
            <person name="Gladden J.M."/>
            <person name="Simmons B.A."/>
            <person name="Brem R."/>
            <person name="Arkin A.P."/>
            <person name="Skerker J.M."/>
        </authorList>
    </citation>
    <scope>NUCLEOTIDE SEQUENCE [LARGE SCALE GENOMIC DNA]</scope>
    <source>
        <strain evidence="3 4">NBRC 0880</strain>
    </source>
</reference>